<evidence type="ECO:0000313" key="2">
    <source>
        <dbReference type="EMBL" id="KAJ8953500.1"/>
    </source>
</evidence>
<dbReference type="EMBL" id="JAPWTK010000056">
    <property type="protein sequence ID" value="KAJ8953500.1"/>
    <property type="molecule type" value="Genomic_DNA"/>
</dbReference>
<dbReference type="AlphaFoldDB" id="A0AAV8YNZ7"/>
<name>A0AAV8YNZ7_9CUCU</name>
<evidence type="ECO:0000313" key="3">
    <source>
        <dbReference type="Proteomes" id="UP001162162"/>
    </source>
</evidence>
<proteinExistence type="predicted"/>
<evidence type="ECO:0000259" key="1">
    <source>
        <dbReference type="Pfam" id="PF21787"/>
    </source>
</evidence>
<sequence length="209" mass="23662">MFLDEGPVPATSTSLGLGGILNSVGVQRAKELSCRERKMYNQTVCYKKRAQSLTKKNSFKRQLQLLQNITTPVFNYSKSQVECDEKHPKGRRFSVEDKILALAFYKRSPTVYRFLSSIFAIPSTSTLHNLLGRIPISPGINHTIFEALKEVSKKMKSVNKYCILLFDEISLEPHLHYNQYTDEVEGLENCGTQTSTKLANHAQANLVVF</sequence>
<feature type="domain" description="Transposable element P transposase-like RNase H" evidence="1">
    <location>
        <begin position="137"/>
        <end position="203"/>
    </location>
</feature>
<dbReference type="Pfam" id="PF21787">
    <property type="entry name" value="TNP-like_RNaseH_N"/>
    <property type="match status" value="1"/>
</dbReference>
<dbReference type="Proteomes" id="UP001162162">
    <property type="component" value="Unassembled WGS sequence"/>
</dbReference>
<accession>A0AAV8YNZ7</accession>
<gene>
    <name evidence="2" type="ORF">NQ318_023621</name>
</gene>
<comment type="caution">
    <text evidence="2">The sequence shown here is derived from an EMBL/GenBank/DDBJ whole genome shotgun (WGS) entry which is preliminary data.</text>
</comment>
<reference evidence="2" key="1">
    <citation type="journal article" date="2023" name="Insect Mol. Biol.">
        <title>Genome sequencing provides insights into the evolution of gene families encoding plant cell wall-degrading enzymes in longhorned beetles.</title>
        <authorList>
            <person name="Shin N.R."/>
            <person name="Okamura Y."/>
            <person name="Kirsch R."/>
            <person name="Pauchet Y."/>
        </authorList>
    </citation>
    <scope>NUCLEOTIDE SEQUENCE</scope>
    <source>
        <strain evidence="2">AMC_N1</strain>
    </source>
</reference>
<keyword evidence="3" id="KW-1185">Reference proteome</keyword>
<dbReference type="InterPro" id="IPR048365">
    <property type="entry name" value="TNP-like_RNaseH_N"/>
</dbReference>
<protein>
    <recommendedName>
        <fullName evidence="1">Transposable element P transposase-like RNase H domain-containing protein</fullName>
    </recommendedName>
</protein>
<organism evidence="2 3">
    <name type="scientific">Aromia moschata</name>
    <dbReference type="NCBI Taxonomy" id="1265417"/>
    <lineage>
        <taxon>Eukaryota</taxon>
        <taxon>Metazoa</taxon>
        <taxon>Ecdysozoa</taxon>
        <taxon>Arthropoda</taxon>
        <taxon>Hexapoda</taxon>
        <taxon>Insecta</taxon>
        <taxon>Pterygota</taxon>
        <taxon>Neoptera</taxon>
        <taxon>Endopterygota</taxon>
        <taxon>Coleoptera</taxon>
        <taxon>Polyphaga</taxon>
        <taxon>Cucujiformia</taxon>
        <taxon>Chrysomeloidea</taxon>
        <taxon>Cerambycidae</taxon>
        <taxon>Cerambycinae</taxon>
        <taxon>Callichromatini</taxon>
        <taxon>Aromia</taxon>
    </lineage>
</organism>